<dbReference type="Gene3D" id="2.40.420.20">
    <property type="match status" value="1"/>
</dbReference>
<organism evidence="3">
    <name type="scientific">mine drainage metagenome</name>
    <dbReference type="NCBI Taxonomy" id="410659"/>
    <lineage>
        <taxon>unclassified sequences</taxon>
        <taxon>metagenomes</taxon>
        <taxon>ecological metagenomes</taxon>
    </lineage>
</organism>
<feature type="coiled-coil region" evidence="1">
    <location>
        <begin position="133"/>
        <end position="160"/>
    </location>
</feature>
<dbReference type="Gene3D" id="1.10.287.470">
    <property type="entry name" value="Helix hairpin bin"/>
    <property type="match status" value="1"/>
</dbReference>
<reference evidence="3" key="1">
    <citation type="submission" date="2016-10" db="EMBL/GenBank/DDBJ databases">
        <title>Sequence of Gallionella enrichment culture.</title>
        <authorList>
            <person name="Poehlein A."/>
            <person name="Muehling M."/>
            <person name="Daniel R."/>
        </authorList>
    </citation>
    <scope>NUCLEOTIDE SEQUENCE</scope>
</reference>
<dbReference type="Gene3D" id="2.40.30.170">
    <property type="match status" value="1"/>
</dbReference>
<evidence type="ECO:0000259" key="2">
    <source>
        <dbReference type="Pfam" id="PF25973"/>
    </source>
</evidence>
<dbReference type="NCBIfam" id="TIGR01730">
    <property type="entry name" value="RND_mfp"/>
    <property type="match status" value="1"/>
</dbReference>
<gene>
    <name evidence="3" type="primary">arpA_2</name>
    <name evidence="3" type="ORF">GALL_137930</name>
</gene>
<dbReference type="Pfam" id="PF25973">
    <property type="entry name" value="BSH_CzcB"/>
    <property type="match status" value="1"/>
</dbReference>
<feature type="domain" description="CzcB-like barrel-sandwich hybrid" evidence="2">
    <location>
        <begin position="77"/>
        <end position="188"/>
    </location>
</feature>
<dbReference type="PRINTS" id="PR01490">
    <property type="entry name" value="RTXTOXIND"/>
</dbReference>
<dbReference type="InterPro" id="IPR006143">
    <property type="entry name" value="RND_pump_MFP"/>
</dbReference>
<dbReference type="PANTHER" id="PTHR30469">
    <property type="entry name" value="MULTIDRUG RESISTANCE PROTEIN MDTA"/>
    <property type="match status" value="1"/>
</dbReference>
<accession>A0A1J5SVJ3</accession>
<dbReference type="GO" id="GO:1990281">
    <property type="term" value="C:efflux pump complex"/>
    <property type="evidence" value="ECO:0007669"/>
    <property type="project" value="TreeGrafter"/>
</dbReference>
<proteinExistence type="predicted"/>
<keyword evidence="1" id="KW-0175">Coiled coil</keyword>
<evidence type="ECO:0000256" key="1">
    <source>
        <dbReference type="SAM" id="Coils"/>
    </source>
</evidence>
<comment type="caution">
    <text evidence="3">The sequence shown here is derived from an EMBL/GenBank/DDBJ whole genome shotgun (WGS) entry which is preliminary data.</text>
</comment>
<dbReference type="PANTHER" id="PTHR30469:SF38">
    <property type="entry name" value="HLYD FAMILY SECRETION PROTEIN"/>
    <property type="match status" value="1"/>
</dbReference>
<dbReference type="Gene3D" id="2.40.50.100">
    <property type="match status" value="1"/>
</dbReference>
<dbReference type="SUPFAM" id="SSF111369">
    <property type="entry name" value="HlyD-like secretion proteins"/>
    <property type="match status" value="1"/>
</dbReference>
<evidence type="ECO:0000313" key="3">
    <source>
        <dbReference type="EMBL" id="OIR04062.1"/>
    </source>
</evidence>
<dbReference type="InterPro" id="IPR058647">
    <property type="entry name" value="BSH_CzcB-like"/>
</dbReference>
<dbReference type="EMBL" id="MLJW01000060">
    <property type="protein sequence ID" value="OIR04062.1"/>
    <property type="molecule type" value="Genomic_DNA"/>
</dbReference>
<name>A0A1J5SVJ3_9ZZZZ</name>
<dbReference type="AlphaFoldDB" id="A0A1J5SVJ3"/>
<dbReference type="GO" id="GO:0015562">
    <property type="term" value="F:efflux transmembrane transporter activity"/>
    <property type="evidence" value="ECO:0007669"/>
    <property type="project" value="TreeGrafter"/>
</dbReference>
<sequence length="342" mass="35151">MNRKQVLTALVVLILAGGIYLWIHHGGPAAASDDDNVPTIVTVEVGNVTRATLHGYVTAFGSVAPAPAADGRPAASARLAPAAPGVVKAVLVSDGAQVKRGQLLVELVDRVEVVAVRSARDTLARQRKLFAEHNTSLKALQQAESDLASAEARLALLQVRAPLSGTVTHLSARAGEAVDLTSVLADVVDLQRLAVSAEIPASEAAALQPGQSVEIAGTHSVSTSLDYVSPTVNPMDGTVTVRAALPANADIPDGTTVRLRILTEEHSNVLAVPAASVVTHVDGKSVINLVNGSEATQVPVTTGLRDGGLVEVRGAGLKEGDTVVTVGAYGLPAKTQVRIVKP</sequence>
<protein>
    <submittedName>
        <fullName evidence="3">Antibiotic efflux pump periplasmic linker protein ArpA</fullName>
    </submittedName>
</protein>